<gene>
    <name evidence="1" type="ORF">EV421DRAFT_1910720</name>
</gene>
<dbReference type="EMBL" id="JAUEPT010000090">
    <property type="protein sequence ID" value="KAK0432732.1"/>
    <property type="molecule type" value="Genomic_DNA"/>
</dbReference>
<proteinExistence type="predicted"/>
<dbReference type="AlphaFoldDB" id="A0AA39J016"/>
<organism evidence="1 2">
    <name type="scientific">Armillaria borealis</name>
    <dbReference type="NCBI Taxonomy" id="47425"/>
    <lineage>
        <taxon>Eukaryota</taxon>
        <taxon>Fungi</taxon>
        <taxon>Dikarya</taxon>
        <taxon>Basidiomycota</taxon>
        <taxon>Agaricomycotina</taxon>
        <taxon>Agaricomycetes</taxon>
        <taxon>Agaricomycetidae</taxon>
        <taxon>Agaricales</taxon>
        <taxon>Marasmiineae</taxon>
        <taxon>Physalacriaceae</taxon>
        <taxon>Armillaria</taxon>
    </lineage>
</organism>
<sequence length="204" mass="22802">MAPGHPLKQLIDTVMTIPERHQQLPGEDAHDLELDSYDQRQFAGILEDTRMPLEERIAELLLELLAMPLADGSYPRRPVVSRSMVDIIEGAGASSDEETNKRKRNSVQQGRKFIERRNCCLCHPGMLLTWLETIRNAEAAMGSECDNSFQGMYGPGFTHDLHTNIMYTDHKAAEVSRLLADGAVVPVPVNIADHPNLRGFPMNV</sequence>
<dbReference type="Proteomes" id="UP001175226">
    <property type="component" value="Unassembled WGS sequence"/>
</dbReference>
<evidence type="ECO:0000313" key="1">
    <source>
        <dbReference type="EMBL" id="KAK0432732.1"/>
    </source>
</evidence>
<keyword evidence="2" id="KW-1185">Reference proteome</keyword>
<evidence type="ECO:0000313" key="2">
    <source>
        <dbReference type="Proteomes" id="UP001175226"/>
    </source>
</evidence>
<reference evidence="1" key="1">
    <citation type="submission" date="2023-06" db="EMBL/GenBank/DDBJ databases">
        <authorList>
            <consortium name="Lawrence Berkeley National Laboratory"/>
            <person name="Ahrendt S."/>
            <person name="Sahu N."/>
            <person name="Indic B."/>
            <person name="Wong-Bajracharya J."/>
            <person name="Merenyi Z."/>
            <person name="Ke H.-M."/>
            <person name="Monk M."/>
            <person name="Kocsube S."/>
            <person name="Drula E."/>
            <person name="Lipzen A."/>
            <person name="Balint B."/>
            <person name="Henrissat B."/>
            <person name="Andreopoulos B."/>
            <person name="Martin F.M."/>
            <person name="Harder C.B."/>
            <person name="Rigling D."/>
            <person name="Ford K.L."/>
            <person name="Foster G.D."/>
            <person name="Pangilinan J."/>
            <person name="Papanicolaou A."/>
            <person name="Barry K."/>
            <person name="LaButti K."/>
            <person name="Viragh M."/>
            <person name="Koriabine M."/>
            <person name="Yan M."/>
            <person name="Riley R."/>
            <person name="Champramary S."/>
            <person name="Plett K.L."/>
            <person name="Tsai I.J."/>
            <person name="Slot J."/>
            <person name="Sipos G."/>
            <person name="Plett J."/>
            <person name="Nagy L.G."/>
            <person name="Grigoriev I.V."/>
        </authorList>
    </citation>
    <scope>NUCLEOTIDE SEQUENCE</scope>
    <source>
        <strain evidence="1">FPL87.14</strain>
    </source>
</reference>
<name>A0AA39J016_9AGAR</name>
<accession>A0AA39J016</accession>
<comment type="caution">
    <text evidence="1">The sequence shown here is derived from an EMBL/GenBank/DDBJ whole genome shotgun (WGS) entry which is preliminary data.</text>
</comment>
<protein>
    <submittedName>
        <fullName evidence="1">Uncharacterized protein</fullName>
    </submittedName>
</protein>